<dbReference type="PANTHER" id="PTHR21700">
    <property type="entry name" value="TRANSTHYRETIN-LIKE FAMILY PROTEIN-RELATED"/>
    <property type="match status" value="1"/>
</dbReference>
<evidence type="ECO:0000256" key="2">
    <source>
        <dbReference type="ARBA" id="ARBA00010112"/>
    </source>
</evidence>
<organism evidence="6">
    <name type="scientific">Wuchereria bancrofti</name>
    <dbReference type="NCBI Taxonomy" id="6293"/>
    <lineage>
        <taxon>Eukaryota</taxon>
        <taxon>Metazoa</taxon>
        <taxon>Ecdysozoa</taxon>
        <taxon>Nematoda</taxon>
        <taxon>Chromadorea</taxon>
        <taxon>Rhabditida</taxon>
        <taxon>Spirurina</taxon>
        <taxon>Spiruromorpha</taxon>
        <taxon>Filarioidea</taxon>
        <taxon>Onchocercidae</taxon>
        <taxon>Wuchereria</taxon>
    </lineage>
</organism>
<evidence type="ECO:0000256" key="3">
    <source>
        <dbReference type="ARBA" id="ARBA00022525"/>
    </source>
</evidence>
<evidence type="ECO:0000256" key="5">
    <source>
        <dbReference type="SAM" id="Phobius"/>
    </source>
</evidence>
<dbReference type="WBParaSite" id="maker-PairedContig_755-snap-gene-0.7-mRNA-1">
    <property type="protein sequence ID" value="maker-PairedContig_755-snap-gene-0.7-mRNA-1"/>
    <property type="gene ID" value="maker-PairedContig_755-snap-gene-0.7"/>
</dbReference>
<protein>
    <recommendedName>
        <fullName evidence="7">Transthyretin-like family protein</fullName>
    </recommendedName>
</protein>
<sequence>MHIIKLTQQFPERRYLNMKDWCIAWGQLKMLTLKVTGFTLLLVTFAYCKMQTMTVRGQVACSDKSAINVHIELRDPDDSLSATHSDRNGRFEVSGQEDEIGSIEPYLRITHSCNDGVIDPKCRIMDDYQIPKEYINDIYNMGIVSLNIAQEGREKKCI</sequence>
<name>A0A1I8EZY6_WUCBA</name>
<keyword evidence="4" id="KW-0732">Signal</keyword>
<evidence type="ECO:0000256" key="1">
    <source>
        <dbReference type="ARBA" id="ARBA00004613"/>
    </source>
</evidence>
<reference evidence="6" key="1">
    <citation type="submission" date="2016-11" db="UniProtKB">
        <authorList>
            <consortium name="WormBaseParasite"/>
        </authorList>
    </citation>
    <scope>IDENTIFICATION</scope>
    <source>
        <strain evidence="6">pt0022</strain>
    </source>
</reference>
<comment type="subcellular location">
    <subcellularLocation>
        <location evidence="1">Secreted</location>
    </subcellularLocation>
</comment>
<dbReference type="GO" id="GO:0009986">
    <property type="term" value="C:cell surface"/>
    <property type="evidence" value="ECO:0007669"/>
    <property type="project" value="InterPro"/>
</dbReference>
<dbReference type="GO" id="GO:0005576">
    <property type="term" value="C:extracellular region"/>
    <property type="evidence" value="ECO:0007669"/>
    <property type="project" value="UniProtKB-SubCell"/>
</dbReference>
<dbReference type="AlphaFoldDB" id="A0A1I8EZY6"/>
<comment type="similarity">
    <text evidence="2">Belongs to the nematode transthyretin-like family.</text>
</comment>
<dbReference type="Gene3D" id="2.60.40.3330">
    <property type="match status" value="1"/>
</dbReference>
<dbReference type="PANTHER" id="PTHR21700:SF30">
    <property type="entry name" value="TRANSTHYRETIN-LIKE FAMILY PROTEIN"/>
    <property type="match status" value="1"/>
</dbReference>
<evidence type="ECO:0000313" key="6">
    <source>
        <dbReference type="WBParaSite" id="maker-PairedContig_755-snap-gene-0.7-mRNA-1"/>
    </source>
</evidence>
<dbReference type="Pfam" id="PF01060">
    <property type="entry name" value="TTR-52"/>
    <property type="match status" value="1"/>
</dbReference>
<keyword evidence="5" id="KW-1133">Transmembrane helix</keyword>
<keyword evidence="5" id="KW-0812">Transmembrane</keyword>
<evidence type="ECO:0000256" key="4">
    <source>
        <dbReference type="ARBA" id="ARBA00022729"/>
    </source>
</evidence>
<evidence type="ECO:0008006" key="7">
    <source>
        <dbReference type="Google" id="ProtNLM"/>
    </source>
</evidence>
<keyword evidence="5" id="KW-0472">Membrane</keyword>
<proteinExistence type="inferred from homology"/>
<keyword evidence="3" id="KW-0964">Secreted</keyword>
<dbReference type="InterPro" id="IPR001534">
    <property type="entry name" value="Transthyretin-like"/>
</dbReference>
<accession>A0A1I8EZY6</accession>
<dbReference type="InterPro" id="IPR038479">
    <property type="entry name" value="Transthyretin-like_sf"/>
</dbReference>
<feature type="transmembrane region" description="Helical" evidence="5">
    <location>
        <begin position="21"/>
        <end position="47"/>
    </location>
</feature>